<proteinExistence type="inferred from homology"/>
<evidence type="ECO:0000313" key="9">
    <source>
        <dbReference type="Proteomes" id="UP001144612"/>
    </source>
</evidence>
<evidence type="ECO:0000259" key="7">
    <source>
        <dbReference type="Pfam" id="PF16198"/>
    </source>
</evidence>
<dbReference type="InterPro" id="IPR014780">
    <property type="entry name" value="tRNA_psdUridine_synth_TruB"/>
</dbReference>
<keyword evidence="4 5" id="KW-0413">Isomerase</keyword>
<dbReference type="EC" id="5.4.99.25" evidence="5"/>
<feature type="domain" description="Pseudouridine synthase II N-terminal" evidence="6">
    <location>
        <begin position="23"/>
        <end position="170"/>
    </location>
</feature>
<comment type="similarity">
    <text evidence="2 5">Belongs to the pseudouridine synthase TruB family. Type 1 subfamily.</text>
</comment>
<comment type="function">
    <text evidence="5">Responsible for synthesis of pseudouridine from uracil-55 in the psi GC loop of transfer RNAs.</text>
</comment>
<dbReference type="Gene3D" id="3.30.2350.10">
    <property type="entry name" value="Pseudouridine synthase"/>
    <property type="match status" value="1"/>
</dbReference>
<evidence type="ECO:0000256" key="1">
    <source>
        <dbReference type="ARBA" id="ARBA00000385"/>
    </source>
</evidence>
<comment type="catalytic activity">
    <reaction evidence="1 5">
        <text>uridine(55) in tRNA = pseudouridine(55) in tRNA</text>
        <dbReference type="Rhea" id="RHEA:42532"/>
        <dbReference type="Rhea" id="RHEA-COMP:10101"/>
        <dbReference type="Rhea" id="RHEA-COMP:10102"/>
        <dbReference type="ChEBI" id="CHEBI:65314"/>
        <dbReference type="ChEBI" id="CHEBI:65315"/>
        <dbReference type="EC" id="5.4.99.25"/>
    </reaction>
</comment>
<name>A0ABT4DAL3_9CLOT</name>
<dbReference type="SUPFAM" id="SSF55120">
    <property type="entry name" value="Pseudouridine synthase"/>
    <property type="match status" value="1"/>
</dbReference>
<dbReference type="Proteomes" id="UP001144612">
    <property type="component" value="Unassembled WGS sequence"/>
</dbReference>
<evidence type="ECO:0000256" key="2">
    <source>
        <dbReference type="ARBA" id="ARBA00005642"/>
    </source>
</evidence>
<comment type="caution">
    <text evidence="8">The sequence shown here is derived from an EMBL/GenBank/DDBJ whole genome shotgun (WGS) entry which is preliminary data.</text>
</comment>
<keyword evidence="3 5" id="KW-0819">tRNA processing</keyword>
<dbReference type="PANTHER" id="PTHR13767">
    <property type="entry name" value="TRNA-PSEUDOURIDINE SYNTHASE"/>
    <property type="match status" value="1"/>
</dbReference>
<evidence type="ECO:0000313" key="8">
    <source>
        <dbReference type="EMBL" id="MCY6958251.1"/>
    </source>
</evidence>
<feature type="domain" description="tRNA pseudouridylate synthase B C-terminal" evidence="7">
    <location>
        <begin position="171"/>
        <end position="214"/>
    </location>
</feature>
<dbReference type="Pfam" id="PF01509">
    <property type="entry name" value="TruB_N"/>
    <property type="match status" value="1"/>
</dbReference>
<dbReference type="InterPro" id="IPR002501">
    <property type="entry name" value="PsdUridine_synth_N"/>
</dbReference>
<evidence type="ECO:0000256" key="5">
    <source>
        <dbReference type="HAMAP-Rule" id="MF_01080"/>
    </source>
</evidence>
<evidence type="ECO:0000259" key="6">
    <source>
        <dbReference type="Pfam" id="PF01509"/>
    </source>
</evidence>
<protein>
    <recommendedName>
        <fullName evidence="5">tRNA pseudouridine synthase B</fullName>
        <ecNumber evidence="5">5.4.99.25</ecNumber>
    </recommendedName>
    <alternativeName>
        <fullName evidence="5">tRNA pseudouridine(55) synthase</fullName>
        <shortName evidence="5">Psi55 synthase</shortName>
    </alternativeName>
    <alternativeName>
        <fullName evidence="5">tRNA pseudouridylate synthase</fullName>
    </alternativeName>
    <alternativeName>
        <fullName evidence="5">tRNA-uridine isomerase</fullName>
    </alternativeName>
</protein>
<dbReference type="EMBL" id="JAPQFJ010000005">
    <property type="protein sequence ID" value="MCY6958251.1"/>
    <property type="molecule type" value="Genomic_DNA"/>
</dbReference>
<accession>A0ABT4DAL3</accession>
<evidence type="ECO:0000256" key="4">
    <source>
        <dbReference type="ARBA" id="ARBA00023235"/>
    </source>
</evidence>
<dbReference type="InterPro" id="IPR020103">
    <property type="entry name" value="PsdUridine_synth_cat_dom_sf"/>
</dbReference>
<dbReference type="PANTHER" id="PTHR13767:SF2">
    <property type="entry name" value="PSEUDOURIDYLATE SYNTHASE TRUB1"/>
    <property type="match status" value="1"/>
</dbReference>
<dbReference type="InterPro" id="IPR032819">
    <property type="entry name" value="TruB_C"/>
</dbReference>
<reference evidence="8" key="1">
    <citation type="submission" date="2022-12" db="EMBL/GenBank/DDBJ databases">
        <title>Clostridium sp. nov., isolated from industrial wastewater.</title>
        <authorList>
            <person name="Jiayan W."/>
        </authorList>
    </citation>
    <scope>NUCLEOTIDE SEQUENCE</scope>
    <source>
        <strain evidence="8">ZC22-4</strain>
    </source>
</reference>
<organism evidence="8 9">
    <name type="scientific">Clostridium brassicae</name>
    <dbReference type="NCBI Taxonomy" id="2999072"/>
    <lineage>
        <taxon>Bacteria</taxon>
        <taxon>Bacillati</taxon>
        <taxon>Bacillota</taxon>
        <taxon>Clostridia</taxon>
        <taxon>Eubacteriales</taxon>
        <taxon>Clostridiaceae</taxon>
        <taxon>Clostridium</taxon>
    </lineage>
</organism>
<dbReference type="Pfam" id="PF16198">
    <property type="entry name" value="TruB_C_2"/>
    <property type="match status" value="1"/>
</dbReference>
<dbReference type="HAMAP" id="MF_01080">
    <property type="entry name" value="TruB_bact"/>
    <property type="match status" value="1"/>
</dbReference>
<feature type="active site" description="Nucleophile" evidence="5">
    <location>
        <position position="38"/>
    </location>
</feature>
<evidence type="ECO:0000256" key="3">
    <source>
        <dbReference type="ARBA" id="ARBA00022694"/>
    </source>
</evidence>
<keyword evidence="9" id="KW-1185">Reference proteome</keyword>
<dbReference type="CDD" id="cd02573">
    <property type="entry name" value="PseudoU_synth_EcTruB"/>
    <property type="match status" value="1"/>
</dbReference>
<gene>
    <name evidence="5 8" type="primary">truB</name>
    <name evidence="8" type="ORF">OW729_06500</name>
</gene>
<dbReference type="GO" id="GO:0160148">
    <property type="term" value="F:tRNA pseudouridine(55) synthase activity"/>
    <property type="evidence" value="ECO:0007669"/>
    <property type="project" value="UniProtKB-EC"/>
</dbReference>
<sequence>MDGVINIYKPIGITSFDVVRTVRKIAKTKKVGHTGTLDPLACGVLPICIGKGTKIVDYIMKGNKVYKAKMKLGVLTDTYDKEGKILEINEVNVSENDVKNIINSFIGEISQVPPMYSAIKVQGKKLYELARKGIEIERQARNITIYYIDILEIKLPYVEFEVKCSKGTYIRSLCYDIGKKLGCGASMWALERVESGSFSKNNSILLEELNELNFLQKLISIEEALTDYSKVKVNDKCKRLLINGVQVKDTSLLAGIEKNLLYRIYSQDEEFLGLGKRSDYGLKMEKLLI</sequence>
<dbReference type="NCBIfam" id="TIGR00431">
    <property type="entry name" value="TruB"/>
    <property type="match status" value="1"/>
</dbReference>
<dbReference type="RefSeq" id="WP_268060666.1">
    <property type="nucleotide sequence ID" value="NZ_JAPQFJ010000005.1"/>
</dbReference>